<proteinExistence type="predicted"/>
<dbReference type="Proteomes" id="UP000306102">
    <property type="component" value="Unassembled WGS sequence"/>
</dbReference>
<name>A0A4S4DQ18_CAMSN</name>
<organism evidence="1 2">
    <name type="scientific">Camellia sinensis var. sinensis</name>
    <name type="common">China tea</name>
    <dbReference type="NCBI Taxonomy" id="542762"/>
    <lineage>
        <taxon>Eukaryota</taxon>
        <taxon>Viridiplantae</taxon>
        <taxon>Streptophyta</taxon>
        <taxon>Embryophyta</taxon>
        <taxon>Tracheophyta</taxon>
        <taxon>Spermatophyta</taxon>
        <taxon>Magnoliopsida</taxon>
        <taxon>eudicotyledons</taxon>
        <taxon>Gunneridae</taxon>
        <taxon>Pentapetalae</taxon>
        <taxon>asterids</taxon>
        <taxon>Ericales</taxon>
        <taxon>Theaceae</taxon>
        <taxon>Camellia</taxon>
    </lineage>
</organism>
<keyword evidence="2" id="KW-1185">Reference proteome</keyword>
<dbReference type="EMBL" id="SDRB02010666">
    <property type="protein sequence ID" value="THG05085.1"/>
    <property type="molecule type" value="Genomic_DNA"/>
</dbReference>
<protein>
    <submittedName>
        <fullName evidence="1">Uncharacterized protein</fullName>
    </submittedName>
</protein>
<comment type="caution">
    <text evidence="1">The sequence shown here is derived from an EMBL/GenBank/DDBJ whole genome shotgun (WGS) entry which is preliminary data.</text>
</comment>
<reference evidence="1 2" key="1">
    <citation type="journal article" date="2018" name="Proc. Natl. Acad. Sci. U.S.A.">
        <title>Draft genome sequence of Camellia sinensis var. sinensis provides insights into the evolution of the tea genome and tea quality.</title>
        <authorList>
            <person name="Wei C."/>
            <person name="Yang H."/>
            <person name="Wang S."/>
            <person name="Zhao J."/>
            <person name="Liu C."/>
            <person name="Gao L."/>
            <person name="Xia E."/>
            <person name="Lu Y."/>
            <person name="Tai Y."/>
            <person name="She G."/>
            <person name="Sun J."/>
            <person name="Cao H."/>
            <person name="Tong W."/>
            <person name="Gao Q."/>
            <person name="Li Y."/>
            <person name="Deng W."/>
            <person name="Jiang X."/>
            <person name="Wang W."/>
            <person name="Chen Q."/>
            <person name="Zhang S."/>
            <person name="Li H."/>
            <person name="Wu J."/>
            <person name="Wang P."/>
            <person name="Li P."/>
            <person name="Shi C."/>
            <person name="Zheng F."/>
            <person name="Jian J."/>
            <person name="Huang B."/>
            <person name="Shan D."/>
            <person name="Shi M."/>
            <person name="Fang C."/>
            <person name="Yue Y."/>
            <person name="Li F."/>
            <person name="Li D."/>
            <person name="Wei S."/>
            <person name="Han B."/>
            <person name="Jiang C."/>
            <person name="Yin Y."/>
            <person name="Xia T."/>
            <person name="Zhang Z."/>
            <person name="Bennetzen J.L."/>
            <person name="Zhao S."/>
            <person name="Wan X."/>
        </authorList>
    </citation>
    <scope>NUCLEOTIDE SEQUENCE [LARGE SCALE GENOMIC DNA]</scope>
    <source>
        <strain evidence="2">cv. Shuchazao</strain>
        <tissue evidence="1">Leaf</tissue>
    </source>
</reference>
<sequence>MANANSLEEKLRAKKTEDVDGINNKFSIDPMTGLARGCKHLSEEKLTMLKFFECDKISNSLLSTYKVTKVSWPCEGISWPYARPTMTLHHSSIFMCINGEGCKTCWCPCITFGQIAEIVDEGKTFEGKLPDIVERCGFTEEVRIGHSKDCRDDYLRSSSKNLVQSEDKTIHRQIDDLATSSGSGKCCGCLSYCIRVDTGSTWTCRTIVAEEHTERKHRHTKAQRARRKETRSHGCKHYARNCIADDALIDGATVNHQSTRQQIRDYKGTDDERMEMLGGCSEVQTANADSLEEKLRAKKTEDVDGINNEFSIDPMTGPASLWSKWSNIWDNTNSDRVGMLLLMHLSFKDEEAIQAARKSLCRLLRSLLFRVLLLVSRVPVAEMVVAGDGLSWLGSPSSNLAMFMDVDWMERKYGKRGAIVWSGDEQINEVEEDLFVGQQSSQTSFQLPTEQTDHSNGATLEPDYLHRQNRPAAYLSETTNLQSPASTSKYWRQIYLHLSPNAKNSLNISEQLLQHSRNQDCI</sequence>
<accession>A0A4S4DQ18</accession>
<evidence type="ECO:0000313" key="2">
    <source>
        <dbReference type="Proteomes" id="UP000306102"/>
    </source>
</evidence>
<dbReference type="AlphaFoldDB" id="A0A4S4DQ18"/>
<evidence type="ECO:0000313" key="1">
    <source>
        <dbReference type="EMBL" id="THG05085.1"/>
    </source>
</evidence>
<gene>
    <name evidence="1" type="ORF">TEA_012891</name>
</gene>